<organism evidence="1 2">
    <name type="scientific">Gordonia rhizosphera NBRC 16068</name>
    <dbReference type="NCBI Taxonomy" id="1108045"/>
    <lineage>
        <taxon>Bacteria</taxon>
        <taxon>Bacillati</taxon>
        <taxon>Actinomycetota</taxon>
        <taxon>Actinomycetes</taxon>
        <taxon>Mycobacteriales</taxon>
        <taxon>Gordoniaceae</taxon>
        <taxon>Gordonia</taxon>
    </lineage>
</organism>
<dbReference type="EMBL" id="BAHC01000167">
    <property type="protein sequence ID" value="GAB92191.1"/>
    <property type="molecule type" value="Genomic_DNA"/>
</dbReference>
<sequence>MLVAIPDTDIARVRRWCIARVPEHARHQVGVDYDLADRHITIVETRAPWDGSNRDWTRAPIARLHYTASRREWTLYWRDRNHKFHRYDQLDPTPDVERLLDHIANSGDPVFWG</sequence>
<dbReference type="InterPro" id="IPR021388">
    <property type="entry name" value="DUF3024"/>
</dbReference>
<accession>K6WEL9</accession>
<proteinExistence type="predicted"/>
<dbReference type="Proteomes" id="UP000008363">
    <property type="component" value="Unassembled WGS sequence"/>
</dbReference>
<gene>
    <name evidence="1" type="ORF">GORHZ_167_00100</name>
</gene>
<dbReference type="AlphaFoldDB" id="K6WEL9"/>
<protein>
    <submittedName>
        <fullName evidence="1">Uncharacterized protein</fullName>
    </submittedName>
</protein>
<dbReference type="STRING" id="1108045.GORHZ_167_00100"/>
<keyword evidence="2" id="KW-1185">Reference proteome</keyword>
<evidence type="ECO:0000313" key="1">
    <source>
        <dbReference type="EMBL" id="GAB92191.1"/>
    </source>
</evidence>
<comment type="caution">
    <text evidence="1">The sequence shown here is derived from an EMBL/GenBank/DDBJ whole genome shotgun (WGS) entry which is preliminary data.</text>
</comment>
<dbReference type="eggNOG" id="ENOG5033GQS">
    <property type="taxonomic scope" value="Bacteria"/>
</dbReference>
<evidence type="ECO:0000313" key="2">
    <source>
        <dbReference type="Proteomes" id="UP000008363"/>
    </source>
</evidence>
<name>K6WEL9_9ACTN</name>
<dbReference type="Pfam" id="PF11225">
    <property type="entry name" value="DUF3024"/>
    <property type="match status" value="1"/>
</dbReference>
<reference evidence="1 2" key="1">
    <citation type="submission" date="2012-08" db="EMBL/GenBank/DDBJ databases">
        <title>Whole genome shotgun sequence of Gordonia rhizosphera NBRC 16068.</title>
        <authorList>
            <person name="Takarada H."/>
            <person name="Isaki S."/>
            <person name="Hosoyama A."/>
            <person name="Tsuchikane K."/>
            <person name="Katsumata H."/>
            <person name="Baba S."/>
            <person name="Ohji S."/>
            <person name="Yamazaki S."/>
            <person name="Fujita N."/>
        </authorList>
    </citation>
    <scope>NUCLEOTIDE SEQUENCE [LARGE SCALE GENOMIC DNA]</scope>
    <source>
        <strain evidence="1 2">NBRC 16068</strain>
    </source>
</reference>